<dbReference type="Gramene" id="BGIOSGA026758-TA">
    <property type="protein sequence ID" value="BGIOSGA026758-PA"/>
    <property type="gene ID" value="BGIOSGA026758"/>
</dbReference>
<dbReference type="HOGENOM" id="CLU_1941324_0_0_1"/>
<dbReference type="AlphaFoldDB" id="B8BC09"/>
<proteinExistence type="predicted"/>
<protein>
    <submittedName>
        <fullName evidence="2">Uncharacterized protein</fullName>
    </submittedName>
</protein>
<sequence length="150" mass="16307">MPSNFCRNGASASSFSSSDTMIRYEAAACDLREHVLGRDTQVIEERTELDEPGRAGGVLPRPLSTLAGAERPANNLLVHLLVVQQPPRSDAQRQEQQQSNQERREHDPTGQPGASPVVVPPRMSTADAWETQGMARMTSISSSLRNTSAP</sequence>
<gene>
    <name evidence="2" type="ORF">OsI_29687</name>
</gene>
<evidence type="ECO:0000313" key="2">
    <source>
        <dbReference type="EMBL" id="EEC83785.1"/>
    </source>
</evidence>
<organism evidence="2 3">
    <name type="scientific">Oryza sativa subsp. indica</name>
    <name type="common">Rice</name>
    <dbReference type="NCBI Taxonomy" id="39946"/>
    <lineage>
        <taxon>Eukaryota</taxon>
        <taxon>Viridiplantae</taxon>
        <taxon>Streptophyta</taxon>
        <taxon>Embryophyta</taxon>
        <taxon>Tracheophyta</taxon>
        <taxon>Spermatophyta</taxon>
        <taxon>Magnoliopsida</taxon>
        <taxon>Liliopsida</taxon>
        <taxon>Poales</taxon>
        <taxon>Poaceae</taxon>
        <taxon>BOP clade</taxon>
        <taxon>Oryzoideae</taxon>
        <taxon>Oryzeae</taxon>
        <taxon>Oryzinae</taxon>
        <taxon>Oryza</taxon>
        <taxon>Oryza sativa</taxon>
    </lineage>
</organism>
<feature type="compositionally biased region" description="Polar residues" evidence="1">
    <location>
        <begin position="138"/>
        <end position="150"/>
    </location>
</feature>
<dbReference type="Proteomes" id="UP000007015">
    <property type="component" value="Chromosome 8"/>
</dbReference>
<reference evidence="2 3" key="1">
    <citation type="journal article" date="2005" name="PLoS Biol.">
        <title>The genomes of Oryza sativa: a history of duplications.</title>
        <authorList>
            <person name="Yu J."/>
            <person name="Wang J."/>
            <person name="Lin W."/>
            <person name="Li S."/>
            <person name="Li H."/>
            <person name="Zhou J."/>
            <person name="Ni P."/>
            <person name="Dong W."/>
            <person name="Hu S."/>
            <person name="Zeng C."/>
            <person name="Zhang J."/>
            <person name="Zhang Y."/>
            <person name="Li R."/>
            <person name="Xu Z."/>
            <person name="Li S."/>
            <person name="Li X."/>
            <person name="Zheng H."/>
            <person name="Cong L."/>
            <person name="Lin L."/>
            <person name="Yin J."/>
            <person name="Geng J."/>
            <person name="Li G."/>
            <person name="Shi J."/>
            <person name="Liu J."/>
            <person name="Lv H."/>
            <person name="Li J."/>
            <person name="Wang J."/>
            <person name="Deng Y."/>
            <person name="Ran L."/>
            <person name="Shi X."/>
            <person name="Wang X."/>
            <person name="Wu Q."/>
            <person name="Li C."/>
            <person name="Ren X."/>
            <person name="Wang J."/>
            <person name="Wang X."/>
            <person name="Li D."/>
            <person name="Liu D."/>
            <person name="Zhang X."/>
            <person name="Ji Z."/>
            <person name="Zhao W."/>
            <person name="Sun Y."/>
            <person name="Zhang Z."/>
            <person name="Bao J."/>
            <person name="Han Y."/>
            <person name="Dong L."/>
            <person name="Ji J."/>
            <person name="Chen P."/>
            <person name="Wu S."/>
            <person name="Liu J."/>
            <person name="Xiao Y."/>
            <person name="Bu D."/>
            <person name="Tan J."/>
            <person name="Yang L."/>
            <person name="Ye C."/>
            <person name="Zhang J."/>
            <person name="Xu J."/>
            <person name="Zhou Y."/>
            <person name="Yu Y."/>
            <person name="Zhang B."/>
            <person name="Zhuang S."/>
            <person name="Wei H."/>
            <person name="Liu B."/>
            <person name="Lei M."/>
            <person name="Yu H."/>
            <person name="Li Y."/>
            <person name="Xu H."/>
            <person name="Wei S."/>
            <person name="He X."/>
            <person name="Fang L."/>
            <person name="Zhang Z."/>
            <person name="Zhang Y."/>
            <person name="Huang X."/>
            <person name="Su Z."/>
            <person name="Tong W."/>
            <person name="Li J."/>
            <person name="Tong Z."/>
            <person name="Li S."/>
            <person name="Ye J."/>
            <person name="Wang L."/>
            <person name="Fang L."/>
            <person name="Lei T."/>
            <person name="Chen C."/>
            <person name="Chen H."/>
            <person name="Xu Z."/>
            <person name="Li H."/>
            <person name="Huang H."/>
            <person name="Zhang F."/>
            <person name="Xu H."/>
            <person name="Li N."/>
            <person name="Zhao C."/>
            <person name="Li S."/>
            <person name="Dong L."/>
            <person name="Huang Y."/>
            <person name="Li L."/>
            <person name="Xi Y."/>
            <person name="Qi Q."/>
            <person name="Li W."/>
            <person name="Zhang B."/>
            <person name="Hu W."/>
            <person name="Zhang Y."/>
            <person name="Tian X."/>
            <person name="Jiao Y."/>
            <person name="Liang X."/>
            <person name="Jin J."/>
            <person name="Gao L."/>
            <person name="Zheng W."/>
            <person name="Hao B."/>
            <person name="Liu S."/>
            <person name="Wang W."/>
            <person name="Yuan L."/>
            <person name="Cao M."/>
            <person name="McDermott J."/>
            <person name="Samudrala R."/>
            <person name="Wang J."/>
            <person name="Wong G.K."/>
            <person name="Yang H."/>
        </authorList>
    </citation>
    <scope>NUCLEOTIDE SEQUENCE [LARGE SCALE GENOMIC DNA]</scope>
    <source>
        <strain evidence="3">cv. 93-11</strain>
    </source>
</reference>
<accession>B8BC09</accession>
<feature type="region of interest" description="Disordered" evidence="1">
    <location>
        <begin position="83"/>
        <end position="150"/>
    </location>
</feature>
<dbReference type="EMBL" id="CM000133">
    <property type="protein sequence ID" value="EEC83785.1"/>
    <property type="molecule type" value="Genomic_DNA"/>
</dbReference>
<name>B8BC09_ORYSI</name>
<feature type="region of interest" description="Disordered" evidence="1">
    <location>
        <begin position="45"/>
        <end position="65"/>
    </location>
</feature>
<keyword evidence="3" id="KW-1185">Reference proteome</keyword>
<evidence type="ECO:0000256" key="1">
    <source>
        <dbReference type="SAM" id="MobiDB-lite"/>
    </source>
</evidence>
<evidence type="ECO:0000313" key="3">
    <source>
        <dbReference type="Proteomes" id="UP000007015"/>
    </source>
</evidence>